<dbReference type="SMART" id="SM00385">
    <property type="entry name" value="CYCLIN"/>
    <property type="match status" value="1"/>
</dbReference>
<name>A0A507CWR9_9FUNG</name>
<dbReference type="InterPro" id="IPR013763">
    <property type="entry name" value="Cyclin-like_dom"/>
</dbReference>
<dbReference type="OrthoDB" id="2122115at2759"/>
<evidence type="ECO:0000256" key="1">
    <source>
        <dbReference type="RuleBase" id="RU000383"/>
    </source>
</evidence>
<protein>
    <recommendedName>
        <fullName evidence="3">Cyclin-like domain-containing protein</fullName>
    </recommendedName>
</protein>
<organism evidence="4 5">
    <name type="scientific">Chytriomyces confervae</name>
    <dbReference type="NCBI Taxonomy" id="246404"/>
    <lineage>
        <taxon>Eukaryota</taxon>
        <taxon>Fungi</taxon>
        <taxon>Fungi incertae sedis</taxon>
        <taxon>Chytridiomycota</taxon>
        <taxon>Chytridiomycota incertae sedis</taxon>
        <taxon>Chytridiomycetes</taxon>
        <taxon>Chytridiales</taxon>
        <taxon>Chytriomycetaceae</taxon>
        <taxon>Chytriomyces</taxon>
    </lineage>
</organism>
<dbReference type="Proteomes" id="UP000320333">
    <property type="component" value="Unassembled WGS sequence"/>
</dbReference>
<sequence>MKRSLPLSIDTSSTPALPPNKMARPLHDVYLTPTSPCEMPLSKHMNPIRPYEPLSTTQNRRDSGVDMASDCLAAARDQCLAAQTQPQLALTPLAVAFVPSKRLLNLMNRQHLHLPNPFYDSTVQQGKMQNDIRPTLVNWCSSLSQEFQFNTETVFLSVNFLDRYLSSTKVVRIQQLYLLASSCVYLAAKFGEELKEPCISDVSALSMFGSSIKDVKRMEAKVLKELKWELTPVSPQSILSELLSSIGELFPTVLKDKITNECEVFFSLALSDMSMLRFQPAMLVFSALSLVCPSAYERLGLTSMFRLNVNTLDVCRKMLGFLASKQAAQSV</sequence>
<dbReference type="Gene3D" id="1.10.472.10">
    <property type="entry name" value="Cyclin-like"/>
    <property type="match status" value="2"/>
</dbReference>
<dbReference type="Pfam" id="PF00134">
    <property type="entry name" value="Cyclin_N"/>
    <property type="match status" value="1"/>
</dbReference>
<keyword evidence="5" id="KW-1185">Reference proteome</keyword>
<proteinExistence type="inferred from homology"/>
<reference evidence="4 5" key="1">
    <citation type="journal article" date="2019" name="Sci. Rep.">
        <title>Comparative genomics of chytrid fungi reveal insights into the obligate biotrophic and pathogenic lifestyle of Synchytrium endobioticum.</title>
        <authorList>
            <person name="van de Vossenberg B.T.L.H."/>
            <person name="Warris S."/>
            <person name="Nguyen H.D.T."/>
            <person name="van Gent-Pelzer M.P.E."/>
            <person name="Joly D.L."/>
            <person name="van de Geest H.C."/>
            <person name="Bonants P.J.M."/>
            <person name="Smith D.S."/>
            <person name="Levesque C.A."/>
            <person name="van der Lee T.A.J."/>
        </authorList>
    </citation>
    <scope>NUCLEOTIDE SEQUENCE [LARGE SCALE GENOMIC DNA]</scope>
    <source>
        <strain evidence="4 5">CBS 675.73</strain>
    </source>
</reference>
<evidence type="ECO:0000259" key="3">
    <source>
        <dbReference type="SMART" id="SM00385"/>
    </source>
</evidence>
<evidence type="ECO:0000256" key="2">
    <source>
        <dbReference type="SAM" id="MobiDB-lite"/>
    </source>
</evidence>
<evidence type="ECO:0000313" key="4">
    <source>
        <dbReference type="EMBL" id="TPX43657.1"/>
    </source>
</evidence>
<comment type="caution">
    <text evidence="4">The sequence shown here is derived from an EMBL/GenBank/DDBJ whole genome shotgun (WGS) entry which is preliminary data.</text>
</comment>
<feature type="region of interest" description="Disordered" evidence="2">
    <location>
        <begin position="1"/>
        <end position="21"/>
    </location>
</feature>
<dbReference type="InterPro" id="IPR006671">
    <property type="entry name" value="Cyclin_N"/>
</dbReference>
<dbReference type="STRING" id="246404.A0A507CWR9"/>
<keyword evidence="1" id="KW-0195">Cyclin</keyword>
<dbReference type="AlphaFoldDB" id="A0A507CWR9"/>
<dbReference type="PANTHER" id="PTHR10177">
    <property type="entry name" value="CYCLINS"/>
    <property type="match status" value="1"/>
</dbReference>
<dbReference type="SUPFAM" id="SSF47954">
    <property type="entry name" value="Cyclin-like"/>
    <property type="match status" value="1"/>
</dbReference>
<comment type="similarity">
    <text evidence="1">Belongs to the cyclin family.</text>
</comment>
<feature type="domain" description="Cyclin-like" evidence="3">
    <location>
        <begin position="138"/>
        <end position="224"/>
    </location>
</feature>
<gene>
    <name evidence="4" type="ORF">CcCBS67573_g10445</name>
</gene>
<dbReference type="InterPro" id="IPR036915">
    <property type="entry name" value="Cyclin-like_sf"/>
</dbReference>
<accession>A0A507CWR9</accession>
<dbReference type="InterPro" id="IPR039361">
    <property type="entry name" value="Cyclin"/>
</dbReference>
<dbReference type="EMBL" id="QEAP01001543">
    <property type="protein sequence ID" value="TPX43657.1"/>
    <property type="molecule type" value="Genomic_DNA"/>
</dbReference>
<evidence type="ECO:0000313" key="5">
    <source>
        <dbReference type="Proteomes" id="UP000320333"/>
    </source>
</evidence>